<dbReference type="Proteomes" id="UP000887013">
    <property type="component" value="Unassembled WGS sequence"/>
</dbReference>
<reference evidence="2" key="1">
    <citation type="submission" date="2020-08" db="EMBL/GenBank/DDBJ databases">
        <title>Multicomponent nature underlies the extraordinary mechanical properties of spider dragline silk.</title>
        <authorList>
            <person name="Kono N."/>
            <person name="Nakamura H."/>
            <person name="Mori M."/>
            <person name="Yoshida Y."/>
            <person name="Ohtoshi R."/>
            <person name="Malay A.D."/>
            <person name="Moran D.A.P."/>
            <person name="Tomita M."/>
            <person name="Numata K."/>
            <person name="Arakawa K."/>
        </authorList>
    </citation>
    <scope>NUCLEOTIDE SEQUENCE</scope>
</reference>
<comment type="caution">
    <text evidence="2">The sequence shown here is derived from an EMBL/GenBank/DDBJ whole genome shotgun (WGS) entry which is preliminary data.</text>
</comment>
<keyword evidence="3" id="KW-1185">Reference proteome</keyword>
<protein>
    <submittedName>
        <fullName evidence="2">Uncharacterized protein</fullName>
    </submittedName>
</protein>
<dbReference type="OrthoDB" id="6463705at2759"/>
<organism evidence="2 3">
    <name type="scientific">Nephila pilipes</name>
    <name type="common">Giant wood spider</name>
    <name type="synonym">Nephila maculata</name>
    <dbReference type="NCBI Taxonomy" id="299642"/>
    <lineage>
        <taxon>Eukaryota</taxon>
        <taxon>Metazoa</taxon>
        <taxon>Ecdysozoa</taxon>
        <taxon>Arthropoda</taxon>
        <taxon>Chelicerata</taxon>
        <taxon>Arachnida</taxon>
        <taxon>Araneae</taxon>
        <taxon>Araneomorphae</taxon>
        <taxon>Entelegynae</taxon>
        <taxon>Araneoidea</taxon>
        <taxon>Nephilidae</taxon>
        <taxon>Nephila</taxon>
    </lineage>
</organism>
<evidence type="ECO:0000256" key="1">
    <source>
        <dbReference type="SAM" id="Phobius"/>
    </source>
</evidence>
<feature type="transmembrane region" description="Helical" evidence="1">
    <location>
        <begin position="375"/>
        <end position="391"/>
    </location>
</feature>
<keyword evidence="1" id="KW-0472">Membrane</keyword>
<name>A0A8X6NML2_NEPPI</name>
<accession>A0A8X6NML2</accession>
<dbReference type="AlphaFoldDB" id="A0A8X6NML2"/>
<evidence type="ECO:0000313" key="2">
    <source>
        <dbReference type="EMBL" id="GFT23824.1"/>
    </source>
</evidence>
<gene>
    <name evidence="2" type="primary">AVEN_124541_1</name>
    <name evidence="2" type="ORF">NPIL_152041</name>
</gene>
<feature type="transmembrane region" description="Helical" evidence="1">
    <location>
        <begin position="260"/>
        <end position="284"/>
    </location>
</feature>
<feature type="transmembrane region" description="Helical" evidence="1">
    <location>
        <begin position="68"/>
        <end position="88"/>
    </location>
</feature>
<evidence type="ECO:0000313" key="3">
    <source>
        <dbReference type="Proteomes" id="UP000887013"/>
    </source>
</evidence>
<feature type="transmembrane region" description="Helical" evidence="1">
    <location>
        <begin position="94"/>
        <end position="112"/>
    </location>
</feature>
<feature type="transmembrane region" description="Helical" evidence="1">
    <location>
        <begin position="181"/>
        <end position="208"/>
    </location>
</feature>
<feature type="transmembrane region" description="Helical" evidence="1">
    <location>
        <begin position="142"/>
        <end position="161"/>
    </location>
</feature>
<proteinExistence type="predicted"/>
<keyword evidence="1" id="KW-0812">Transmembrane</keyword>
<sequence>MIRVFHSLSTKSTSEENRIQLREAFRDHSCNWYLKYANESNLFLRLFCWMGLLVDSDNTLKRRITVHVFHAMLLLGVADCFVITFLRINDAQMGKVLAIYYSTYLISILTWYSMRYRRKQLTDLLRLLHKLHPQTERKEIDIILYSISCMPLIFAILNVLTKETKSRAQTLWYQYPIDSTNLQVIVVFIKISLYNVLYCMFPTAMILLHCVLCQRVRRLIMCLREEIEKCPPKQFNMVKQSSILRKKNKIDEVLTLLQRVLYLSSFLISALYFTTCCTGVGWLIVGNQNVDDSALMVQFSLYFVNTFACLLLYMWFLGCLPIEIDNFKEEFSRKREHRLLCLGKADEVDFQKVLCERPSFVVSGCDIMHFRRSSILALAGTVFTYTMLLITY</sequence>
<feature type="transmembrane region" description="Helical" evidence="1">
    <location>
        <begin position="299"/>
        <end position="324"/>
    </location>
</feature>
<dbReference type="EMBL" id="BMAW01059970">
    <property type="protein sequence ID" value="GFT23824.1"/>
    <property type="molecule type" value="Genomic_DNA"/>
</dbReference>
<keyword evidence="1" id="KW-1133">Transmembrane helix</keyword>